<dbReference type="InterPro" id="IPR007160">
    <property type="entry name" value="DUF362"/>
</dbReference>
<keyword evidence="1" id="KW-0004">4Fe-4S</keyword>
<dbReference type="Pfam" id="PF13237">
    <property type="entry name" value="Fer4_10"/>
    <property type="match status" value="1"/>
</dbReference>
<organism evidence="6 7">
    <name type="scientific">candidate division TA06 bacterium</name>
    <dbReference type="NCBI Taxonomy" id="2250710"/>
    <lineage>
        <taxon>Bacteria</taxon>
        <taxon>Bacteria division TA06</taxon>
    </lineage>
</organism>
<dbReference type="PANTHER" id="PTHR24960">
    <property type="entry name" value="PHOTOSYSTEM I IRON-SULFUR CENTER-RELATED"/>
    <property type="match status" value="1"/>
</dbReference>
<name>A0A523UYU7_UNCT6</name>
<protein>
    <submittedName>
        <fullName evidence="6">DUF362 domain-containing protein</fullName>
    </submittedName>
</protein>
<keyword evidence="3" id="KW-0408">Iron</keyword>
<evidence type="ECO:0000259" key="5">
    <source>
        <dbReference type="PROSITE" id="PS51379"/>
    </source>
</evidence>
<dbReference type="PANTHER" id="PTHR24960:SF76">
    <property type="entry name" value="4FE-4S FERREDOXIN-TYPE DOMAIN-CONTAINING PROTEIN"/>
    <property type="match status" value="1"/>
</dbReference>
<reference evidence="6 7" key="1">
    <citation type="submission" date="2019-03" db="EMBL/GenBank/DDBJ databases">
        <title>Metabolic potential of uncultured bacteria and archaea associated with petroleum seepage in deep-sea sediments.</title>
        <authorList>
            <person name="Dong X."/>
            <person name="Hubert C."/>
        </authorList>
    </citation>
    <scope>NUCLEOTIDE SEQUENCE [LARGE SCALE GENOMIC DNA]</scope>
    <source>
        <strain evidence="6">E44_bin18</strain>
    </source>
</reference>
<dbReference type="GO" id="GO:0046872">
    <property type="term" value="F:metal ion binding"/>
    <property type="evidence" value="ECO:0007669"/>
    <property type="project" value="UniProtKB-KW"/>
</dbReference>
<comment type="caution">
    <text evidence="6">The sequence shown here is derived from an EMBL/GenBank/DDBJ whole genome shotgun (WGS) entry which is preliminary data.</text>
</comment>
<evidence type="ECO:0000256" key="3">
    <source>
        <dbReference type="ARBA" id="ARBA00023004"/>
    </source>
</evidence>
<evidence type="ECO:0000256" key="1">
    <source>
        <dbReference type="ARBA" id="ARBA00022485"/>
    </source>
</evidence>
<dbReference type="EMBL" id="SOJN01000010">
    <property type="protein sequence ID" value="TET47704.1"/>
    <property type="molecule type" value="Genomic_DNA"/>
</dbReference>
<dbReference type="Proteomes" id="UP000315525">
    <property type="component" value="Unassembled WGS sequence"/>
</dbReference>
<evidence type="ECO:0000256" key="4">
    <source>
        <dbReference type="ARBA" id="ARBA00023014"/>
    </source>
</evidence>
<dbReference type="GO" id="GO:0051539">
    <property type="term" value="F:4 iron, 4 sulfur cluster binding"/>
    <property type="evidence" value="ECO:0007669"/>
    <property type="project" value="UniProtKB-KW"/>
</dbReference>
<dbReference type="SUPFAM" id="SSF54862">
    <property type="entry name" value="4Fe-4S ferredoxins"/>
    <property type="match status" value="1"/>
</dbReference>
<dbReference type="InterPro" id="IPR050157">
    <property type="entry name" value="PSI_iron-sulfur_center"/>
</dbReference>
<dbReference type="AlphaFoldDB" id="A0A523UYU7"/>
<dbReference type="Pfam" id="PF04015">
    <property type="entry name" value="DUF362"/>
    <property type="match status" value="1"/>
</dbReference>
<gene>
    <name evidence="6" type="ORF">E3J62_00450</name>
</gene>
<evidence type="ECO:0000313" key="6">
    <source>
        <dbReference type="EMBL" id="TET47704.1"/>
    </source>
</evidence>
<accession>A0A523UYU7</accession>
<feature type="domain" description="4Fe-4S ferredoxin-type" evidence="5">
    <location>
        <begin position="336"/>
        <end position="363"/>
    </location>
</feature>
<evidence type="ECO:0000313" key="7">
    <source>
        <dbReference type="Proteomes" id="UP000315525"/>
    </source>
</evidence>
<feature type="domain" description="4Fe-4S ferredoxin-type" evidence="5">
    <location>
        <begin position="305"/>
        <end position="334"/>
    </location>
</feature>
<keyword evidence="4" id="KW-0411">Iron-sulfur</keyword>
<sequence length="371" mass="40266">MSTVVSLAKCKDYEPERVADAMAQCLEGLGEIDSVLTEGKRVLVKPNLLSPTAPEQGITTHPSLVQAVVNFARNKGCLVKVGDSHGGYERKTEEVWDKTGMKSVAEKTEAPLVNFEACGAHMRNINGREYPISNAVLDCDVLINLPRLKTHIITTLTGAVKNMFGCVPGFRKASYHRDLHSVRTFSEMLVDICQLVTPHITIMDAIVSMDGNGPAAGRLRDSGLLLASLSPYALDAGIATLVSAGERRIPTLGIARTRGLGPQGLKRVEFVGADPSECRIDRFKLPRGGELPPILAAVVGRALWVRPRINLAKCTSCGDCAENCPVKAIGMESKFPVIDLRRCVSCFCCQEMCPSAAISPIRSRHLKLYQR</sequence>
<keyword evidence="2" id="KW-0479">Metal-binding</keyword>
<dbReference type="PROSITE" id="PS00198">
    <property type="entry name" value="4FE4S_FER_1"/>
    <property type="match status" value="2"/>
</dbReference>
<dbReference type="Gene3D" id="3.30.70.20">
    <property type="match status" value="1"/>
</dbReference>
<dbReference type="InterPro" id="IPR017896">
    <property type="entry name" value="4Fe4S_Fe-S-bd"/>
</dbReference>
<dbReference type="PROSITE" id="PS51379">
    <property type="entry name" value="4FE4S_FER_2"/>
    <property type="match status" value="2"/>
</dbReference>
<dbReference type="InterPro" id="IPR017900">
    <property type="entry name" value="4Fe4S_Fe_S_CS"/>
</dbReference>
<evidence type="ECO:0000256" key="2">
    <source>
        <dbReference type="ARBA" id="ARBA00022723"/>
    </source>
</evidence>
<proteinExistence type="predicted"/>